<dbReference type="Proteomes" id="UP000062963">
    <property type="component" value="Chromosome"/>
</dbReference>
<name>A0A0K2JFZ4_SPIKU</name>
<evidence type="ECO:0000313" key="2">
    <source>
        <dbReference type="EMBL" id="ALA97514.1"/>
    </source>
</evidence>
<dbReference type="EMBL" id="CP010899">
    <property type="protein sequence ID" value="ALA97514.1"/>
    <property type="molecule type" value="Genomic_DNA"/>
</dbReference>
<keyword evidence="3" id="KW-1185">Reference proteome</keyword>
<proteinExistence type="predicted"/>
<reference evidence="2 3" key="1">
    <citation type="journal article" date="2015" name="Genome Announc.">
        <title>Complete Genome Sequence of Spiroplasma kunkelii Strain CR2-3x, Causal Agent of Corn Stunt Disease in Zea mays L.</title>
        <authorList>
            <person name="Davis R.E."/>
            <person name="Shao J."/>
            <person name="Dally E.L."/>
            <person name="Zhao Y."/>
            <person name="Gasparich G.E."/>
            <person name="Gaynor B.J."/>
            <person name="Athey J.C."/>
            <person name="Harrison N.A."/>
            <person name="Donofrio N."/>
        </authorList>
    </citation>
    <scope>NUCLEOTIDE SEQUENCE [LARGE SCALE GENOMIC DNA]</scope>
    <source>
        <strain evidence="2 3">CR2-3x</strain>
    </source>
</reference>
<organism evidence="2 3">
    <name type="scientific">Spiroplasma kunkelii CR2-3x</name>
    <dbReference type="NCBI Taxonomy" id="273035"/>
    <lineage>
        <taxon>Bacteria</taxon>
        <taxon>Bacillati</taxon>
        <taxon>Mycoplasmatota</taxon>
        <taxon>Mollicutes</taxon>
        <taxon>Entomoplasmatales</taxon>
        <taxon>Spiroplasmataceae</taxon>
        <taxon>Spiroplasma</taxon>
    </lineage>
</organism>
<keyword evidence="1" id="KW-0812">Transmembrane</keyword>
<gene>
    <name evidence="2" type="ORF">SKUN_00621</name>
</gene>
<dbReference type="AlphaFoldDB" id="A0A0K2JFZ4"/>
<evidence type="ECO:0000256" key="1">
    <source>
        <dbReference type="SAM" id="Phobius"/>
    </source>
</evidence>
<dbReference type="KEGG" id="skn:SKUN_00621"/>
<dbReference type="RefSeq" id="WP_053390771.1">
    <property type="nucleotide sequence ID" value="NZ_CP010899.1"/>
</dbReference>
<keyword evidence="1" id="KW-0472">Membrane</keyword>
<protein>
    <submittedName>
        <fullName evidence="2">Uncharacterized protein</fullName>
    </submittedName>
</protein>
<evidence type="ECO:0000313" key="3">
    <source>
        <dbReference type="Proteomes" id="UP000062963"/>
    </source>
</evidence>
<accession>A0A0K2JFZ4</accession>
<keyword evidence="1" id="KW-1133">Transmembrane helix</keyword>
<sequence length="78" mass="8602">MPYFSIDSDVIAEILVEIKSPEAKGDNLLFIYLISIFSFTLILITIITSYLKASTDSCDAVIITAFPISSKFKSSAIF</sequence>
<feature type="transmembrane region" description="Helical" evidence="1">
    <location>
        <begin position="29"/>
        <end position="51"/>
    </location>
</feature>